<comment type="caution">
    <text evidence="3">The sequence shown here is derived from an EMBL/GenBank/DDBJ whole genome shotgun (WGS) entry which is preliminary data.</text>
</comment>
<sequence>MGPTLTFRPTSARVYAAMCWVVAAAMLLAFASNGGLAEVLQYGPVALALAALGWAVFWNPFVRVEPRGVTLANVFRTHEVGWDAVERVETRWGLSLWTPAGKLSGWGAPARGGLFAGRRRPDEQSELFDTDGTGTFSASGDSVLVGRVIELRAATGAGPGRPAGAWSGVRTWTNVPAVVAVLGGLSLAVVAATTLG</sequence>
<keyword evidence="1" id="KW-1133">Transmembrane helix</keyword>
<gene>
    <name evidence="3" type="ORF">ATJ97_1245</name>
</gene>
<keyword evidence="1" id="KW-0812">Transmembrane</keyword>
<protein>
    <submittedName>
        <fullName evidence="3">PH (Pleckstrin Homology) domain-containing protein</fullName>
    </submittedName>
</protein>
<organism evidence="3 4">
    <name type="scientific">Georgenia soli</name>
    <dbReference type="NCBI Taxonomy" id="638953"/>
    <lineage>
        <taxon>Bacteria</taxon>
        <taxon>Bacillati</taxon>
        <taxon>Actinomycetota</taxon>
        <taxon>Actinomycetes</taxon>
        <taxon>Micrococcales</taxon>
        <taxon>Bogoriellaceae</taxon>
        <taxon>Georgenia</taxon>
    </lineage>
</organism>
<accession>A0A2A9EIN6</accession>
<evidence type="ECO:0000313" key="4">
    <source>
        <dbReference type="Proteomes" id="UP000222106"/>
    </source>
</evidence>
<keyword evidence="4" id="KW-1185">Reference proteome</keyword>
<evidence type="ECO:0000256" key="1">
    <source>
        <dbReference type="SAM" id="Phobius"/>
    </source>
</evidence>
<dbReference type="InterPro" id="IPR019692">
    <property type="entry name" value="CFP-6_PH"/>
</dbReference>
<feature type="domain" description="Low molecular weight protein antigen 6 PH" evidence="2">
    <location>
        <begin position="60"/>
        <end position="95"/>
    </location>
</feature>
<name>A0A2A9EIN6_9MICO</name>
<feature type="transmembrane region" description="Helical" evidence="1">
    <location>
        <begin position="175"/>
        <end position="195"/>
    </location>
</feature>
<feature type="transmembrane region" description="Helical" evidence="1">
    <location>
        <begin position="39"/>
        <end position="58"/>
    </location>
</feature>
<dbReference type="Proteomes" id="UP000222106">
    <property type="component" value="Unassembled WGS sequence"/>
</dbReference>
<keyword evidence="1" id="KW-0472">Membrane</keyword>
<evidence type="ECO:0000313" key="3">
    <source>
        <dbReference type="EMBL" id="PFG38758.1"/>
    </source>
</evidence>
<evidence type="ECO:0000259" key="2">
    <source>
        <dbReference type="Pfam" id="PF10756"/>
    </source>
</evidence>
<dbReference type="AlphaFoldDB" id="A0A2A9EIN6"/>
<proteinExistence type="predicted"/>
<reference evidence="3 4" key="1">
    <citation type="submission" date="2017-10" db="EMBL/GenBank/DDBJ databases">
        <title>Sequencing the genomes of 1000 actinobacteria strains.</title>
        <authorList>
            <person name="Klenk H.-P."/>
        </authorList>
    </citation>
    <scope>NUCLEOTIDE SEQUENCE [LARGE SCALE GENOMIC DNA]</scope>
    <source>
        <strain evidence="3 4">DSM 21838</strain>
    </source>
</reference>
<dbReference type="Pfam" id="PF10756">
    <property type="entry name" value="bPH_6"/>
    <property type="match status" value="1"/>
</dbReference>
<dbReference type="EMBL" id="PDJI01000004">
    <property type="protein sequence ID" value="PFG38758.1"/>
    <property type="molecule type" value="Genomic_DNA"/>
</dbReference>
<dbReference type="RefSeq" id="WP_170037151.1">
    <property type="nucleotide sequence ID" value="NZ_PDJI01000004.1"/>
</dbReference>
<feature type="transmembrane region" description="Helical" evidence="1">
    <location>
        <begin position="12"/>
        <end position="33"/>
    </location>
</feature>